<name>A0A9Q0D663_9TELE</name>
<comment type="caution">
    <text evidence="2">The sequence shown here is derived from an EMBL/GenBank/DDBJ whole genome shotgun (WGS) entry which is preliminary data.</text>
</comment>
<dbReference type="Proteomes" id="UP001148018">
    <property type="component" value="Unassembled WGS sequence"/>
</dbReference>
<accession>A0A9Q0D663</accession>
<keyword evidence="3" id="KW-1185">Reference proteome</keyword>
<evidence type="ECO:0000313" key="3">
    <source>
        <dbReference type="Proteomes" id="UP001148018"/>
    </source>
</evidence>
<organism evidence="2 3">
    <name type="scientific">Muraenolepis orangiensis</name>
    <name type="common">Patagonian moray cod</name>
    <dbReference type="NCBI Taxonomy" id="630683"/>
    <lineage>
        <taxon>Eukaryota</taxon>
        <taxon>Metazoa</taxon>
        <taxon>Chordata</taxon>
        <taxon>Craniata</taxon>
        <taxon>Vertebrata</taxon>
        <taxon>Euteleostomi</taxon>
        <taxon>Actinopterygii</taxon>
        <taxon>Neopterygii</taxon>
        <taxon>Teleostei</taxon>
        <taxon>Neoteleostei</taxon>
        <taxon>Acanthomorphata</taxon>
        <taxon>Zeiogadaria</taxon>
        <taxon>Gadariae</taxon>
        <taxon>Gadiformes</taxon>
        <taxon>Muraenolepidoidei</taxon>
        <taxon>Muraenolepididae</taxon>
        <taxon>Muraenolepis</taxon>
    </lineage>
</organism>
<feature type="region of interest" description="Disordered" evidence="1">
    <location>
        <begin position="1"/>
        <end position="67"/>
    </location>
</feature>
<feature type="compositionally biased region" description="Acidic residues" evidence="1">
    <location>
        <begin position="15"/>
        <end position="31"/>
    </location>
</feature>
<protein>
    <submittedName>
        <fullName evidence="2">Uncharacterized protein</fullName>
    </submittedName>
</protein>
<feature type="compositionally biased region" description="Polar residues" evidence="1">
    <location>
        <begin position="58"/>
        <end position="67"/>
    </location>
</feature>
<gene>
    <name evidence="2" type="ORF">NHX12_016889</name>
</gene>
<dbReference type="EMBL" id="JANIIK010003294">
    <property type="protein sequence ID" value="KAJ3581225.1"/>
    <property type="molecule type" value="Genomic_DNA"/>
</dbReference>
<sequence>MTERRNIRVQRAEIETPENTEDETEEPAEETLEMRVETGKSRGLRVEQPPTGALLKGSGQQNGHSSL</sequence>
<evidence type="ECO:0000256" key="1">
    <source>
        <dbReference type="SAM" id="MobiDB-lite"/>
    </source>
</evidence>
<reference evidence="2" key="1">
    <citation type="submission" date="2022-07" db="EMBL/GenBank/DDBJ databases">
        <title>Chromosome-level genome of Muraenolepis orangiensis.</title>
        <authorList>
            <person name="Kim J."/>
        </authorList>
    </citation>
    <scope>NUCLEOTIDE SEQUENCE</scope>
    <source>
        <strain evidence="2">KU_S4_2022</strain>
        <tissue evidence="2">Muscle</tissue>
    </source>
</reference>
<evidence type="ECO:0000313" key="2">
    <source>
        <dbReference type="EMBL" id="KAJ3581225.1"/>
    </source>
</evidence>
<proteinExistence type="predicted"/>
<dbReference type="AlphaFoldDB" id="A0A9Q0D663"/>
<feature type="compositionally biased region" description="Basic and acidic residues" evidence="1">
    <location>
        <begin position="1"/>
        <end position="14"/>
    </location>
</feature>